<evidence type="ECO:0000313" key="2">
    <source>
        <dbReference type="EMBL" id="SEW28303.1"/>
    </source>
</evidence>
<evidence type="ECO:0000313" key="3">
    <source>
        <dbReference type="Proteomes" id="UP000183275"/>
    </source>
</evidence>
<reference evidence="3" key="1">
    <citation type="submission" date="2016-10" db="EMBL/GenBank/DDBJ databases">
        <authorList>
            <person name="Varghese N."/>
        </authorList>
    </citation>
    <scope>NUCLEOTIDE SEQUENCE [LARGE SCALE GENOMIC DNA]</scope>
    <source>
        <strain evidence="3">CGMCC 1.12284</strain>
    </source>
</reference>
<feature type="transmembrane region" description="Helical" evidence="1">
    <location>
        <begin position="6"/>
        <end position="29"/>
    </location>
</feature>
<organism evidence="2 3">
    <name type="scientific">Natrinema salifodinae</name>
    <dbReference type="NCBI Taxonomy" id="1202768"/>
    <lineage>
        <taxon>Archaea</taxon>
        <taxon>Methanobacteriati</taxon>
        <taxon>Methanobacteriota</taxon>
        <taxon>Stenosarchaea group</taxon>
        <taxon>Halobacteria</taxon>
        <taxon>Halobacteriales</taxon>
        <taxon>Natrialbaceae</taxon>
        <taxon>Natrinema</taxon>
    </lineage>
</organism>
<keyword evidence="1" id="KW-0812">Transmembrane</keyword>
<keyword evidence="1" id="KW-0472">Membrane</keyword>
<dbReference type="STRING" id="1202768.SAMN05216285_3759"/>
<name>A0A1I0QNE5_9EURY</name>
<proteinExistence type="predicted"/>
<keyword evidence="1" id="KW-1133">Transmembrane helix</keyword>
<sequence length="30" mass="3312">MGWGPYSVIGGGPRMLLLICTTCLVTFVYY</sequence>
<keyword evidence="3" id="KW-1185">Reference proteome</keyword>
<dbReference type="AlphaFoldDB" id="A0A1I0QNE5"/>
<dbReference type="EMBL" id="FOIS01000004">
    <property type="protein sequence ID" value="SEW28303.1"/>
    <property type="molecule type" value="Genomic_DNA"/>
</dbReference>
<gene>
    <name evidence="2" type="ORF">SAMN05216285_3759</name>
</gene>
<accession>A0A1I0QNE5</accession>
<dbReference type="Proteomes" id="UP000183275">
    <property type="component" value="Unassembled WGS sequence"/>
</dbReference>
<protein>
    <submittedName>
        <fullName evidence="2">Uncharacterized protein</fullName>
    </submittedName>
</protein>
<evidence type="ECO:0000256" key="1">
    <source>
        <dbReference type="SAM" id="Phobius"/>
    </source>
</evidence>